<protein>
    <submittedName>
        <fullName evidence="2">Arsenate reductase</fullName>
        <ecNumber evidence="2">1.20.4.1</ecNumber>
    </submittedName>
</protein>
<accession>A0A160TWJ2</accession>
<dbReference type="PROSITE" id="PS51353">
    <property type="entry name" value="ARSC"/>
    <property type="match status" value="1"/>
</dbReference>
<gene>
    <name evidence="2" type="ORF">MGWOODY_XGa450</name>
</gene>
<dbReference type="Gene3D" id="3.40.30.10">
    <property type="entry name" value="Glutaredoxin"/>
    <property type="match status" value="1"/>
</dbReference>
<reference evidence="2" key="1">
    <citation type="submission" date="2015-10" db="EMBL/GenBank/DDBJ databases">
        <authorList>
            <person name="Gilbert D.G."/>
        </authorList>
    </citation>
    <scope>NUCLEOTIDE SEQUENCE</scope>
</reference>
<dbReference type="EMBL" id="CZRL01000124">
    <property type="protein sequence ID" value="CUS55231.1"/>
    <property type="molecule type" value="Genomic_DNA"/>
</dbReference>
<dbReference type="AlphaFoldDB" id="A0A160TWJ2"/>
<evidence type="ECO:0000256" key="1">
    <source>
        <dbReference type="ARBA" id="ARBA00023002"/>
    </source>
</evidence>
<dbReference type="InterPro" id="IPR036249">
    <property type="entry name" value="Thioredoxin-like_sf"/>
</dbReference>
<dbReference type="InterPro" id="IPR006660">
    <property type="entry name" value="Arsenate_reductase-like"/>
</dbReference>
<dbReference type="NCBIfam" id="TIGR00014">
    <property type="entry name" value="arsC"/>
    <property type="match status" value="1"/>
</dbReference>
<name>A0A160TWJ2_9ZZZZ</name>
<dbReference type="EC" id="1.20.4.1" evidence="2"/>
<dbReference type="Pfam" id="PF03960">
    <property type="entry name" value="ArsC"/>
    <property type="match status" value="1"/>
</dbReference>
<dbReference type="PANTHER" id="PTHR30041:SF4">
    <property type="entry name" value="ARSENATE REDUCTASE"/>
    <property type="match status" value="1"/>
</dbReference>
<sequence>MPITIFHNPRCSKSRATLALLHEHGHSPEIIEYLKAPPDSSTLRMLANKLGLPLSAMVRTGEQAFKDNNLTNANDDALATAISEHPILLQRPIVVSGDRAAIGRPPESVLDIL</sequence>
<dbReference type="SUPFAM" id="SSF52833">
    <property type="entry name" value="Thioredoxin-like"/>
    <property type="match status" value="1"/>
</dbReference>
<proteinExistence type="predicted"/>
<keyword evidence="1 2" id="KW-0560">Oxidoreductase</keyword>
<organism evidence="2">
    <name type="scientific">hydrothermal vent metagenome</name>
    <dbReference type="NCBI Taxonomy" id="652676"/>
    <lineage>
        <taxon>unclassified sequences</taxon>
        <taxon>metagenomes</taxon>
        <taxon>ecological metagenomes</taxon>
    </lineage>
</organism>
<dbReference type="PANTHER" id="PTHR30041">
    <property type="entry name" value="ARSENATE REDUCTASE"/>
    <property type="match status" value="1"/>
</dbReference>
<dbReference type="InterPro" id="IPR006659">
    <property type="entry name" value="Arsenate_reductase"/>
</dbReference>
<dbReference type="GO" id="GO:0008794">
    <property type="term" value="F:arsenate reductase (glutaredoxin) activity"/>
    <property type="evidence" value="ECO:0007669"/>
    <property type="project" value="UniProtKB-EC"/>
</dbReference>
<dbReference type="CDD" id="cd03034">
    <property type="entry name" value="ArsC_ArsC"/>
    <property type="match status" value="1"/>
</dbReference>
<evidence type="ECO:0000313" key="2">
    <source>
        <dbReference type="EMBL" id="CUS55231.1"/>
    </source>
</evidence>